<evidence type="ECO:0000256" key="10">
    <source>
        <dbReference type="SAM" id="Phobius"/>
    </source>
</evidence>
<accession>A0A363NTV0</accession>
<evidence type="ECO:0000256" key="1">
    <source>
        <dbReference type="ARBA" id="ARBA00004141"/>
    </source>
</evidence>
<name>A0A363NTV0_9SPHI</name>
<evidence type="ECO:0000259" key="11">
    <source>
        <dbReference type="Pfam" id="PF01545"/>
    </source>
</evidence>
<dbReference type="InterPro" id="IPR027469">
    <property type="entry name" value="Cation_efflux_TMD_sf"/>
</dbReference>
<comment type="caution">
    <text evidence="13">The sequence shown here is derived from an EMBL/GenBank/DDBJ whole genome shotgun (WGS) entry which is preliminary data.</text>
</comment>
<dbReference type="GO" id="GO:0005385">
    <property type="term" value="F:zinc ion transmembrane transporter activity"/>
    <property type="evidence" value="ECO:0007669"/>
    <property type="project" value="TreeGrafter"/>
</dbReference>
<evidence type="ECO:0000313" key="13">
    <source>
        <dbReference type="EMBL" id="PUV24204.1"/>
    </source>
</evidence>
<evidence type="ECO:0000313" key="14">
    <source>
        <dbReference type="Proteomes" id="UP000250831"/>
    </source>
</evidence>
<dbReference type="Proteomes" id="UP000250831">
    <property type="component" value="Unassembled WGS sequence"/>
</dbReference>
<feature type="region of interest" description="Disordered" evidence="9">
    <location>
        <begin position="1"/>
        <end position="23"/>
    </location>
</feature>
<keyword evidence="14" id="KW-1185">Reference proteome</keyword>
<feature type="domain" description="Cation efflux protein cytoplasmic" evidence="12">
    <location>
        <begin position="232"/>
        <end position="307"/>
    </location>
</feature>
<keyword evidence="3" id="KW-0813">Transport</keyword>
<evidence type="ECO:0000256" key="4">
    <source>
        <dbReference type="ARBA" id="ARBA00022692"/>
    </source>
</evidence>
<comment type="similarity">
    <text evidence="2">Belongs to the cation diffusion facilitator (CDF) transporter (TC 2.A.4) family. SLC30A subfamily.</text>
</comment>
<dbReference type="PANTHER" id="PTHR11562:SF17">
    <property type="entry name" value="RE54080P-RELATED"/>
    <property type="match status" value="1"/>
</dbReference>
<dbReference type="InterPro" id="IPR036837">
    <property type="entry name" value="Cation_efflux_CTD_sf"/>
</dbReference>
<protein>
    <submittedName>
        <fullName evidence="13">Cation transporter</fullName>
    </submittedName>
</protein>
<evidence type="ECO:0000259" key="12">
    <source>
        <dbReference type="Pfam" id="PF16916"/>
    </source>
</evidence>
<dbReference type="InterPro" id="IPR002524">
    <property type="entry name" value="Cation_efflux"/>
</dbReference>
<sequence>MEDINQETVHRHDAGCDGHGHHHHDGMHIHPVANNMKVALALNVSFTIIEFFGGLFTNSVAIISDAIHDLGDSLAIASALVLEKESERGRTATFTYGKRRFSTLAALITSLILFVGSVVITINAIPRFFHPEEVHVQGVLWLAILGLLFNGAAVLRLKKGNKSSLNQKAVMLHLMEDALGWIAVLIGGIVMYFTGWYWIDPLLSLGIAAFILFNAVKNISNGLSIFLQAKPHGIDEGKLLNELLAIPHVSDIHDLHIWTMDGEKHILTSHIVVPADSDITLMRRVREDVLQKLKNLNIQHPTIQIETSMETCRFTNC</sequence>
<evidence type="ECO:0000256" key="7">
    <source>
        <dbReference type="ARBA" id="ARBA00023065"/>
    </source>
</evidence>
<dbReference type="SUPFAM" id="SSF160240">
    <property type="entry name" value="Cation efflux protein cytoplasmic domain-like"/>
    <property type="match status" value="1"/>
</dbReference>
<organism evidence="13 14">
    <name type="scientific">Sphingobacterium athyrii</name>
    <dbReference type="NCBI Taxonomy" id="2152717"/>
    <lineage>
        <taxon>Bacteria</taxon>
        <taxon>Pseudomonadati</taxon>
        <taxon>Bacteroidota</taxon>
        <taxon>Sphingobacteriia</taxon>
        <taxon>Sphingobacteriales</taxon>
        <taxon>Sphingobacteriaceae</taxon>
        <taxon>Sphingobacterium</taxon>
    </lineage>
</organism>
<feature type="compositionally biased region" description="Basic and acidic residues" evidence="9">
    <location>
        <begin position="8"/>
        <end position="19"/>
    </location>
</feature>
<dbReference type="InterPro" id="IPR027470">
    <property type="entry name" value="Cation_efflux_CTD"/>
</dbReference>
<dbReference type="OrthoDB" id="9809646at2"/>
<dbReference type="SUPFAM" id="SSF161111">
    <property type="entry name" value="Cation efflux protein transmembrane domain-like"/>
    <property type="match status" value="1"/>
</dbReference>
<dbReference type="Pfam" id="PF16916">
    <property type="entry name" value="ZT_dimer"/>
    <property type="match status" value="1"/>
</dbReference>
<dbReference type="InterPro" id="IPR058533">
    <property type="entry name" value="Cation_efflux_TM"/>
</dbReference>
<evidence type="ECO:0000256" key="6">
    <source>
        <dbReference type="ARBA" id="ARBA00022989"/>
    </source>
</evidence>
<feature type="domain" description="Cation efflux protein transmembrane" evidence="11">
    <location>
        <begin position="37"/>
        <end position="226"/>
    </location>
</feature>
<reference evidence="13 14" key="1">
    <citation type="submission" date="2018-04" db="EMBL/GenBank/DDBJ databases">
        <title>Sphingobacterium sp. M46 Genome.</title>
        <authorList>
            <person name="Cheng J."/>
            <person name="Li Y."/>
        </authorList>
    </citation>
    <scope>NUCLEOTIDE SEQUENCE [LARGE SCALE GENOMIC DNA]</scope>
    <source>
        <strain evidence="13 14">M46</strain>
    </source>
</reference>
<feature type="transmembrane region" description="Helical" evidence="10">
    <location>
        <begin position="178"/>
        <end position="199"/>
    </location>
</feature>
<proteinExistence type="inferred from homology"/>
<dbReference type="GO" id="GO:0005886">
    <property type="term" value="C:plasma membrane"/>
    <property type="evidence" value="ECO:0007669"/>
    <property type="project" value="TreeGrafter"/>
</dbReference>
<feature type="transmembrane region" description="Helical" evidence="10">
    <location>
        <begin position="104"/>
        <end position="126"/>
    </location>
</feature>
<dbReference type="NCBIfam" id="TIGR01297">
    <property type="entry name" value="CDF"/>
    <property type="match status" value="1"/>
</dbReference>
<keyword evidence="7" id="KW-0406">Ion transport</keyword>
<dbReference type="AlphaFoldDB" id="A0A363NTV0"/>
<keyword evidence="5" id="KW-0862">Zinc</keyword>
<evidence type="ECO:0000256" key="8">
    <source>
        <dbReference type="ARBA" id="ARBA00023136"/>
    </source>
</evidence>
<keyword evidence="8 10" id="KW-0472">Membrane</keyword>
<keyword evidence="4 10" id="KW-0812">Transmembrane</keyword>
<feature type="transmembrane region" description="Helical" evidence="10">
    <location>
        <begin position="138"/>
        <end position="157"/>
    </location>
</feature>
<dbReference type="RefSeq" id="WP_108634132.1">
    <property type="nucleotide sequence ID" value="NZ_QCXX01000003.1"/>
</dbReference>
<dbReference type="Gene3D" id="1.20.1510.10">
    <property type="entry name" value="Cation efflux protein transmembrane domain"/>
    <property type="match status" value="1"/>
</dbReference>
<evidence type="ECO:0000256" key="5">
    <source>
        <dbReference type="ARBA" id="ARBA00022906"/>
    </source>
</evidence>
<keyword evidence="5" id="KW-0864">Zinc transport</keyword>
<dbReference type="InterPro" id="IPR050681">
    <property type="entry name" value="CDF/SLC30A"/>
</dbReference>
<evidence type="ECO:0000256" key="9">
    <source>
        <dbReference type="SAM" id="MobiDB-lite"/>
    </source>
</evidence>
<dbReference type="EMBL" id="QCXX01000003">
    <property type="protein sequence ID" value="PUV24204.1"/>
    <property type="molecule type" value="Genomic_DNA"/>
</dbReference>
<feature type="transmembrane region" description="Helical" evidence="10">
    <location>
        <begin position="205"/>
        <end position="227"/>
    </location>
</feature>
<evidence type="ECO:0000256" key="2">
    <source>
        <dbReference type="ARBA" id="ARBA00008873"/>
    </source>
</evidence>
<dbReference type="PANTHER" id="PTHR11562">
    <property type="entry name" value="CATION EFFLUX PROTEIN/ ZINC TRANSPORTER"/>
    <property type="match status" value="1"/>
</dbReference>
<keyword evidence="6 10" id="KW-1133">Transmembrane helix</keyword>
<dbReference type="Pfam" id="PF01545">
    <property type="entry name" value="Cation_efflux"/>
    <property type="match status" value="1"/>
</dbReference>
<evidence type="ECO:0000256" key="3">
    <source>
        <dbReference type="ARBA" id="ARBA00022448"/>
    </source>
</evidence>
<gene>
    <name evidence="13" type="ORF">DCO56_12650</name>
</gene>
<comment type="subcellular location">
    <subcellularLocation>
        <location evidence="1">Membrane</location>
        <topology evidence="1">Multi-pass membrane protein</topology>
    </subcellularLocation>
</comment>